<protein>
    <submittedName>
        <fullName evidence="1">Uncharacterized protein</fullName>
    </submittedName>
</protein>
<dbReference type="OrthoDB" id="2162799at2759"/>
<dbReference type="AlphaFoldDB" id="A0A8H3M4T2"/>
<evidence type="ECO:0000313" key="1">
    <source>
        <dbReference type="EMBL" id="GES96614.1"/>
    </source>
</evidence>
<dbReference type="Proteomes" id="UP000615446">
    <property type="component" value="Unassembled WGS sequence"/>
</dbReference>
<dbReference type="EMBL" id="BLAL01000252">
    <property type="protein sequence ID" value="GES96614.1"/>
    <property type="molecule type" value="Genomic_DNA"/>
</dbReference>
<organism evidence="1 2">
    <name type="scientific">Rhizophagus clarus</name>
    <dbReference type="NCBI Taxonomy" id="94130"/>
    <lineage>
        <taxon>Eukaryota</taxon>
        <taxon>Fungi</taxon>
        <taxon>Fungi incertae sedis</taxon>
        <taxon>Mucoromycota</taxon>
        <taxon>Glomeromycotina</taxon>
        <taxon>Glomeromycetes</taxon>
        <taxon>Glomerales</taxon>
        <taxon>Glomeraceae</taxon>
        <taxon>Rhizophagus</taxon>
    </lineage>
</organism>
<name>A0A8H3M4T2_9GLOM</name>
<evidence type="ECO:0000313" key="2">
    <source>
        <dbReference type="Proteomes" id="UP000615446"/>
    </source>
</evidence>
<proteinExistence type="predicted"/>
<sequence length="616" mass="70903">MAMTKKPFIDSDPIKVTNPVAENSTMKFDKENTAALTLTFKKIWENAINTLLTALENILLDESGMPLKLSSTEVDENAERTTTLNSMTVENFEIPYGSMSPLKRKREEDSQRKIKAQKISNSLSSKLARSLSFTEDELNYEEESSNTQQSSSDFTLATSINSSSLSHRNYKHCSRRIFGGKCIKQSATTNYSTNDMEITDHSMNDLSGGRDKLVHEPARMQMLRRILSHSSNENYWNVLMTDWIELQAQKKNIPLMEFQTQFQERCRDMETSLNILHNSIPNNYNDIQALIDRFLLNADWLRCDYCKPFTQIFPQWQTLGRNLENIVQYVEIIEDMKAAVNSEYPKSENIGSDLKRIQEVLEFKKSLYGEILQQSGLAWKVFGFPIEETWIYAIKQWLFGLAFHCSAMMNNELNKYDQLFSVDDTKIAELMDNVRMCIKITSQIIQLVGSPNNKLTSSSIVLATSYINWGLSQIDKIENKVRSAEVRLMHICDNINHILHHLRIIQDVDGLDCYLMYNHDDDQGLFSQFEIQQNLKITENFAGSLVEAGLRLCEHITKPKINSVTGPANFLYMYSEFVVKFINRVVEYSGMEQLVEKRMRPLLKSLRNMEAALPAV</sequence>
<reference evidence="1" key="1">
    <citation type="submission" date="2019-10" db="EMBL/GenBank/DDBJ databases">
        <title>Conservation and host-specific expression of non-tandemly repeated heterogenous ribosome RNA gene in arbuscular mycorrhizal fungi.</title>
        <authorList>
            <person name="Maeda T."/>
            <person name="Kobayashi Y."/>
            <person name="Nakagawa T."/>
            <person name="Ezawa T."/>
            <person name="Yamaguchi K."/>
            <person name="Bino T."/>
            <person name="Nishimoto Y."/>
            <person name="Shigenobu S."/>
            <person name="Kawaguchi M."/>
        </authorList>
    </citation>
    <scope>NUCLEOTIDE SEQUENCE</scope>
    <source>
        <strain evidence="1">HR1</strain>
    </source>
</reference>
<comment type="caution">
    <text evidence="1">The sequence shown here is derived from an EMBL/GenBank/DDBJ whole genome shotgun (WGS) entry which is preliminary data.</text>
</comment>
<gene>
    <name evidence="1" type="ORF">RCL2_002323700</name>
</gene>
<accession>A0A8H3M4T2</accession>